<evidence type="ECO:0000313" key="1">
    <source>
        <dbReference type="EMBL" id="KAF7811722.1"/>
    </source>
</evidence>
<gene>
    <name evidence="1" type="ORF">G2W53_032698</name>
</gene>
<comment type="caution">
    <text evidence="1">The sequence shown here is derived from an EMBL/GenBank/DDBJ whole genome shotgun (WGS) entry which is preliminary data.</text>
</comment>
<evidence type="ECO:0000313" key="2">
    <source>
        <dbReference type="Proteomes" id="UP000634136"/>
    </source>
</evidence>
<accession>A0A834SYS3</accession>
<evidence type="ECO:0008006" key="3">
    <source>
        <dbReference type="Google" id="ProtNLM"/>
    </source>
</evidence>
<dbReference type="PANTHER" id="PTHR46250:SF17">
    <property type="entry name" value="MYB_SANT-LIKE DOMAIN-CONTAINING PROTEIN"/>
    <property type="match status" value="1"/>
</dbReference>
<name>A0A834SYS3_9FABA</name>
<keyword evidence="2" id="KW-1185">Reference proteome</keyword>
<dbReference type="PANTHER" id="PTHR46250">
    <property type="entry name" value="MYB/SANT-LIKE DNA-BINDING DOMAIN PROTEIN-RELATED"/>
    <property type="match status" value="1"/>
</dbReference>
<reference evidence="1" key="1">
    <citation type="submission" date="2020-09" db="EMBL/GenBank/DDBJ databases">
        <title>Genome-Enabled Discovery of Anthraquinone Biosynthesis in Senna tora.</title>
        <authorList>
            <person name="Kang S.-H."/>
            <person name="Pandey R.P."/>
            <person name="Lee C.-M."/>
            <person name="Sim J.-S."/>
            <person name="Jeong J.-T."/>
            <person name="Choi B.-S."/>
            <person name="Jung M."/>
            <person name="Ginzburg D."/>
            <person name="Zhao K."/>
            <person name="Won S.Y."/>
            <person name="Oh T.-J."/>
            <person name="Yu Y."/>
            <person name="Kim N.-H."/>
            <person name="Lee O.R."/>
            <person name="Lee T.-H."/>
            <person name="Bashyal P."/>
            <person name="Kim T.-S."/>
            <person name="Lee W.-H."/>
            <person name="Kawkins C."/>
            <person name="Kim C.-K."/>
            <person name="Kim J.S."/>
            <person name="Ahn B.O."/>
            <person name="Rhee S.Y."/>
            <person name="Sohng J.K."/>
        </authorList>
    </citation>
    <scope>NUCLEOTIDE SEQUENCE</scope>
    <source>
        <tissue evidence="1">Leaf</tissue>
    </source>
</reference>
<dbReference type="AlphaFoldDB" id="A0A834SYS3"/>
<proteinExistence type="predicted"/>
<sequence length="139" mass="15736">MPHPPWTPEEDKALVESMLELRLGGTFNADNGLKPGSYKDLEKKMELKFPGCGIKKSPTSNPGFRWDLNCCMVTAENDVWDSYIKNHKKSAPYRTKPFQLFEQLTELFGKDRANGKEAQADSDFAKDLTKEGEMEVLCS</sequence>
<dbReference type="EMBL" id="JAAIUW010000010">
    <property type="protein sequence ID" value="KAF7811722.1"/>
    <property type="molecule type" value="Genomic_DNA"/>
</dbReference>
<dbReference type="Proteomes" id="UP000634136">
    <property type="component" value="Unassembled WGS sequence"/>
</dbReference>
<organism evidence="1 2">
    <name type="scientific">Senna tora</name>
    <dbReference type="NCBI Taxonomy" id="362788"/>
    <lineage>
        <taxon>Eukaryota</taxon>
        <taxon>Viridiplantae</taxon>
        <taxon>Streptophyta</taxon>
        <taxon>Embryophyta</taxon>
        <taxon>Tracheophyta</taxon>
        <taxon>Spermatophyta</taxon>
        <taxon>Magnoliopsida</taxon>
        <taxon>eudicotyledons</taxon>
        <taxon>Gunneridae</taxon>
        <taxon>Pentapetalae</taxon>
        <taxon>rosids</taxon>
        <taxon>fabids</taxon>
        <taxon>Fabales</taxon>
        <taxon>Fabaceae</taxon>
        <taxon>Caesalpinioideae</taxon>
        <taxon>Cassia clade</taxon>
        <taxon>Senna</taxon>
    </lineage>
</organism>
<dbReference type="OrthoDB" id="1435217at2759"/>
<protein>
    <recommendedName>
        <fullName evidence="3">Myb/SANT-like domain-containing protein</fullName>
    </recommendedName>
</protein>